<name>A0A6L2MRX8_TANCI</name>
<feature type="compositionally biased region" description="Basic and acidic residues" evidence="2">
    <location>
        <begin position="60"/>
        <end position="79"/>
    </location>
</feature>
<protein>
    <submittedName>
        <fullName evidence="3">Uncharacterized protein</fullName>
    </submittedName>
</protein>
<evidence type="ECO:0000313" key="3">
    <source>
        <dbReference type="EMBL" id="GEU75432.1"/>
    </source>
</evidence>
<feature type="compositionally biased region" description="Basic and acidic residues" evidence="2">
    <location>
        <begin position="290"/>
        <end position="306"/>
    </location>
</feature>
<evidence type="ECO:0000256" key="1">
    <source>
        <dbReference type="SAM" id="Coils"/>
    </source>
</evidence>
<feature type="coiled-coil region" evidence="1">
    <location>
        <begin position="16"/>
        <end position="45"/>
    </location>
</feature>
<proteinExistence type="predicted"/>
<accession>A0A6L2MRX8</accession>
<evidence type="ECO:0000256" key="2">
    <source>
        <dbReference type="SAM" id="MobiDB-lite"/>
    </source>
</evidence>
<organism evidence="3">
    <name type="scientific">Tanacetum cinerariifolium</name>
    <name type="common">Dalmatian daisy</name>
    <name type="synonym">Chrysanthemum cinerariifolium</name>
    <dbReference type="NCBI Taxonomy" id="118510"/>
    <lineage>
        <taxon>Eukaryota</taxon>
        <taxon>Viridiplantae</taxon>
        <taxon>Streptophyta</taxon>
        <taxon>Embryophyta</taxon>
        <taxon>Tracheophyta</taxon>
        <taxon>Spermatophyta</taxon>
        <taxon>Magnoliopsida</taxon>
        <taxon>eudicotyledons</taxon>
        <taxon>Gunneridae</taxon>
        <taxon>Pentapetalae</taxon>
        <taxon>asterids</taxon>
        <taxon>campanulids</taxon>
        <taxon>Asterales</taxon>
        <taxon>Asteraceae</taxon>
        <taxon>Asteroideae</taxon>
        <taxon>Anthemideae</taxon>
        <taxon>Anthemidinae</taxon>
        <taxon>Tanacetum</taxon>
    </lineage>
</organism>
<gene>
    <name evidence="3" type="ORF">Tci_047410</name>
</gene>
<feature type="region of interest" description="Disordered" evidence="2">
    <location>
        <begin position="372"/>
        <end position="400"/>
    </location>
</feature>
<feature type="region of interest" description="Disordered" evidence="2">
    <location>
        <begin position="59"/>
        <end position="100"/>
    </location>
</feature>
<feature type="compositionally biased region" description="Basic and acidic residues" evidence="2">
    <location>
        <begin position="90"/>
        <end position="100"/>
    </location>
</feature>
<dbReference type="EMBL" id="BKCJ010007080">
    <property type="protein sequence ID" value="GEU75432.1"/>
    <property type="molecule type" value="Genomic_DNA"/>
</dbReference>
<feature type="compositionally biased region" description="Basic and acidic residues" evidence="2">
    <location>
        <begin position="316"/>
        <end position="350"/>
    </location>
</feature>
<feature type="region of interest" description="Disordered" evidence="2">
    <location>
        <begin position="252"/>
        <end position="352"/>
    </location>
</feature>
<keyword evidence="1" id="KW-0175">Coiled coil</keyword>
<comment type="caution">
    <text evidence="3">The sequence shown here is derived from an EMBL/GenBank/DDBJ whole genome shotgun (WGS) entry which is preliminary data.</text>
</comment>
<feature type="compositionally biased region" description="Polar residues" evidence="2">
    <location>
        <begin position="372"/>
        <end position="391"/>
    </location>
</feature>
<reference evidence="3" key="1">
    <citation type="journal article" date="2019" name="Sci. Rep.">
        <title>Draft genome of Tanacetum cinerariifolium, the natural source of mosquito coil.</title>
        <authorList>
            <person name="Yamashiro T."/>
            <person name="Shiraishi A."/>
            <person name="Satake H."/>
            <person name="Nakayama K."/>
        </authorList>
    </citation>
    <scope>NUCLEOTIDE SEQUENCE</scope>
</reference>
<feature type="compositionally biased region" description="Acidic residues" evidence="2">
    <location>
        <begin position="269"/>
        <end position="289"/>
    </location>
</feature>
<sequence length="725" mass="82779">MVEPKKPLKRKDQIMIDEEFAKNLEAQKEAELEEEERLARIKEEETNIALIEAFFPMDTELEKGNDKTVEDSEKAEKGSSKRAGSNLEQEDVKRQRLKEENESAELKRCLEIILEDNDDVTIENTPLSSKSPTIVDYNIYKEGKKIYFKIIRAYVNTAYAHLVLLEYKRESPKPKYVRKKADSDTSPKQKPVQASKGTRLKTKAKVAKSDMKKQPVKKPKAKGLDVLSKVALIDAEQLKLVTKRSKKDFHISHASGLGDGVDTHSKVLDDDDMDDFEDDADNDDDSSEDHDDKSDDEKTKSDRDEIPYPNLTNVDQTKHKEEDIKERVHTPSDYKLTDDEKIHDEENVNEKEEDEVTKELYDDVNVNLGNEDTKMTNADQGASEQQNASHQSRFEKEEEDAHVTLAPVLDTQKTREITSLMDTIAYHATAIPEITSSFTTPTPPLPLFFNPLSQQATPTPTPMASETTTSLPALPNFSYYVKVLSFIPAIVDRYMDNKLGEAINKVIQAHNFDYKKEAKAEKKEYIKLVDLTVRSIIKEEVNAQLPQILPQAISDVSTPIIEKNVTESLEDAVLTRGVEMKETKIEAPPLDQNEGRKEENQVKMLSHPKIQGQRKRSLQEFVMGDNDEQPADKEVTKANWFKKAKRSLTPDPDWNKTAYTSYSDPHGIIYVDRFKRKRLMRADELYKFSDGTLNDVRTALHDIAAGIRIKYPPMRKWSNLDKKMA</sequence>
<feature type="region of interest" description="Disordered" evidence="2">
    <location>
        <begin position="174"/>
        <end position="220"/>
    </location>
</feature>
<dbReference type="AlphaFoldDB" id="A0A6L2MRX8"/>
<feature type="compositionally biased region" description="Basic and acidic residues" evidence="2">
    <location>
        <begin position="174"/>
        <end position="187"/>
    </location>
</feature>